<proteinExistence type="predicted"/>
<evidence type="ECO:0000259" key="2">
    <source>
        <dbReference type="Pfam" id="PF03235"/>
    </source>
</evidence>
<dbReference type="EMBL" id="JANAWD010000029">
    <property type="protein sequence ID" value="KAJ3490384.1"/>
    <property type="molecule type" value="Genomic_DNA"/>
</dbReference>
<keyword evidence="4" id="KW-1185">Reference proteome</keyword>
<organism evidence="3 4">
    <name type="scientific">Meripilus lineatus</name>
    <dbReference type="NCBI Taxonomy" id="2056292"/>
    <lineage>
        <taxon>Eukaryota</taxon>
        <taxon>Fungi</taxon>
        <taxon>Dikarya</taxon>
        <taxon>Basidiomycota</taxon>
        <taxon>Agaricomycotina</taxon>
        <taxon>Agaricomycetes</taxon>
        <taxon>Polyporales</taxon>
        <taxon>Meripilaceae</taxon>
        <taxon>Meripilus</taxon>
    </lineage>
</organism>
<protein>
    <recommendedName>
        <fullName evidence="2">GmrSD restriction endonucleases N-terminal domain-containing protein</fullName>
    </recommendedName>
</protein>
<dbReference type="PANTHER" id="PTHR39639:SF1">
    <property type="entry name" value="DUF262 DOMAIN-CONTAINING PROTEIN"/>
    <property type="match status" value="1"/>
</dbReference>
<evidence type="ECO:0000313" key="3">
    <source>
        <dbReference type="EMBL" id="KAJ3490384.1"/>
    </source>
</evidence>
<accession>A0AAD5VA25</accession>
<evidence type="ECO:0000313" key="4">
    <source>
        <dbReference type="Proteomes" id="UP001212997"/>
    </source>
</evidence>
<name>A0AAD5VA25_9APHY</name>
<feature type="domain" description="GmrSD restriction endonucleases N-terminal" evidence="2">
    <location>
        <begin position="50"/>
        <end position="134"/>
    </location>
</feature>
<gene>
    <name evidence="3" type="ORF">NLI96_g1504</name>
</gene>
<dbReference type="PANTHER" id="PTHR39639">
    <property type="entry name" value="CHROMOSOME 16, WHOLE GENOME SHOTGUN SEQUENCE"/>
    <property type="match status" value="1"/>
</dbReference>
<dbReference type="Pfam" id="PF03235">
    <property type="entry name" value="GmrSD_N"/>
    <property type="match status" value="1"/>
</dbReference>
<reference evidence="3" key="1">
    <citation type="submission" date="2022-07" db="EMBL/GenBank/DDBJ databases">
        <title>Genome Sequence of Physisporinus lineatus.</title>
        <authorList>
            <person name="Buettner E."/>
        </authorList>
    </citation>
    <scope>NUCLEOTIDE SEQUENCE</scope>
    <source>
        <strain evidence="3">VT162</strain>
    </source>
</reference>
<feature type="region of interest" description="Disordered" evidence="1">
    <location>
        <begin position="292"/>
        <end position="337"/>
    </location>
</feature>
<dbReference type="InterPro" id="IPR004919">
    <property type="entry name" value="GmrSD_N"/>
</dbReference>
<feature type="compositionally biased region" description="Basic residues" evidence="1">
    <location>
        <begin position="328"/>
        <end position="337"/>
    </location>
</feature>
<evidence type="ECO:0000256" key="1">
    <source>
        <dbReference type="SAM" id="MobiDB-lite"/>
    </source>
</evidence>
<sequence>MVVSDGERDYDEKDELPSDFDEVEENGFSIGERLVAPSATMYTTADLHSLIHEGIIDLNPPYQRDIVWTEAKQVRLLDSIYRNFYVPPIVFAITHEDGEEVKRCVDGKQRLTSIQKFIDGQLDEQFVDSEDGITSNMNVDMRRGRNFQSLAQMIYCCDGIPEQLVPTAQKMEAWVSRADEPDAGFKIAISNVLTEYWHLSHADEYNAAFTKIKQRVAPIDRTPLTMSGHLHKGILLYVMKGCSHEDRAEEIYNMRTHIRRQFSDVRARSDIIKVLWNFAASTSMKYDTGFHFNEVAAPPPKKTRKRKAKESDGEESDYRAGTASGTKSRAKRKSTAK</sequence>
<dbReference type="AlphaFoldDB" id="A0AAD5VA25"/>
<dbReference type="Proteomes" id="UP001212997">
    <property type="component" value="Unassembled WGS sequence"/>
</dbReference>
<comment type="caution">
    <text evidence="3">The sequence shown here is derived from an EMBL/GenBank/DDBJ whole genome shotgun (WGS) entry which is preliminary data.</text>
</comment>